<dbReference type="KEGG" id="lpil:LIP_0953"/>
<dbReference type="GO" id="GO:0009307">
    <property type="term" value="P:DNA restriction-modification system"/>
    <property type="evidence" value="ECO:0007669"/>
    <property type="project" value="InterPro"/>
</dbReference>
<reference evidence="5" key="2">
    <citation type="journal article" date="2016" name="Int. J. Syst. Evol. Microbiol.">
        <title>Complete genome sequence and cell structure of Limnochorda pilosa, a Gram-negative spore-former within the phylum Firmicutes.</title>
        <authorList>
            <person name="Watanabe M."/>
            <person name="Kojima H."/>
            <person name="Fukui M."/>
        </authorList>
    </citation>
    <scope>NUCLEOTIDE SEQUENCE [LARGE SCALE GENOMIC DNA]</scope>
    <source>
        <strain evidence="5">HC45</strain>
    </source>
</reference>
<dbReference type="SUPFAM" id="SSF52980">
    <property type="entry name" value="Restriction endonuclease-like"/>
    <property type="match status" value="1"/>
</dbReference>
<dbReference type="EMBL" id="AP014924">
    <property type="protein sequence ID" value="BAS26810.1"/>
    <property type="molecule type" value="Genomic_DNA"/>
</dbReference>
<dbReference type="Pfam" id="PF14338">
    <property type="entry name" value="Mrr_N"/>
    <property type="match status" value="1"/>
</dbReference>
<evidence type="ECO:0000313" key="5">
    <source>
        <dbReference type="Proteomes" id="UP000065807"/>
    </source>
</evidence>
<dbReference type="Pfam" id="PF04471">
    <property type="entry name" value="Mrr_cat"/>
    <property type="match status" value="1"/>
</dbReference>
<dbReference type="STRING" id="1555112.LIP_0953"/>
<dbReference type="GO" id="GO:0003677">
    <property type="term" value="F:DNA binding"/>
    <property type="evidence" value="ECO:0007669"/>
    <property type="project" value="InterPro"/>
</dbReference>
<proteinExistence type="predicted"/>
<keyword evidence="4" id="KW-0378">Hydrolase</keyword>
<dbReference type="PANTHER" id="PTHR30015:SF7">
    <property type="entry name" value="TYPE IV METHYL-DIRECTED RESTRICTION ENZYME ECOKMRR"/>
    <property type="match status" value="1"/>
</dbReference>
<evidence type="ECO:0000259" key="3">
    <source>
        <dbReference type="Pfam" id="PF14338"/>
    </source>
</evidence>
<dbReference type="Proteomes" id="UP000065807">
    <property type="component" value="Chromosome"/>
</dbReference>
<dbReference type="PANTHER" id="PTHR30015">
    <property type="entry name" value="MRR RESTRICTION SYSTEM PROTEIN"/>
    <property type="match status" value="1"/>
</dbReference>
<dbReference type="RefSeq" id="WP_082725850.1">
    <property type="nucleotide sequence ID" value="NZ_AP014924.1"/>
</dbReference>
<feature type="domain" description="Restriction system protein Mrr-like N-terminal" evidence="3">
    <location>
        <begin position="7"/>
        <end position="89"/>
    </location>
</feature>
<accession>A0A0K2SI99</accession>
<reference evidence="5" key="1">
    <citation type="submission" date="2015-07" db="EMBL/GenBank/DDBJ databases">
        <title>Complete genome sequence and phylogenetic analysis of Limnochorda pilosa.</title>
        <authorList>
            <person name="Watanabe M."/>
            <person name="Kojima H."/>
            <person name="Fukui M."/>
        </authorList>
    </citation>
    <scope>NUCLEOTIDE SEQUENCE [LARGE SCALE GENOMIC DNA]</scope>
    <source>
        <strain evidence="5">HC45</strain>
    </source>
</reference>
<keyword evidence="4" id="KW-0255">Endonuclease</keyword>
<evidence type="ECO:0000313" key="4">
    <source>
        <dbReference type="EMBL" id="BAS26810.1"/>
    </source>
</evidence>
<dbReference type="GO" id="GO:0015666">
    <property type="term" value="F:restriction endodeoxyribonuclease activity"/>
    <property type="evidence" value="ECO:0007669"/>
    <property type="project" value="TreeGrafter"/>
</dbReference>
<dbReference type="OrthoDB" id="9803736at2"/>
<gene>
    <name evidence="4" type="ORF">LIP_0953</name>
</gene>
<evidence type="ECO:0000256" key="1">
    <source>
        <dbReference type="SAM" id="MobiDB-lite"/>
    </source>
</evidence>
<dbReference type="PATRIC" id="fig|1555112.3.peg.991"/>
<organism evidence="4 5">
    <name type="scientific">Limnochorda pilosa</name>
    <dbReference type="NCBI Taxonomy" id="1555112"/>
    <lineage>
        <taxon>Bacteria</taxon>
        <taxon>Bacillati</taxon>
        <taxon>Bacillota</taxon>
        <taxon>Limnochordia</taxon>
        <taxon>Limnochordales</taxon>
        <taxon>Limnochordaceae</taxon>
        <taxon>Limnochorda</taxon>
    </lineage>
</organism>
<protein>
    <submittedName>
        <fullName evidence="4">Restriction endonuclease</fullName>
    </submittedName>
</protein>
<dbReference type="Gene3D" id="3.40.1350.10">
    <property type="match status" value="1"/>
</dbReference>
<feature type="region of interest" description="Disordered" evidence="1">
    <location>
        <begin position="109"/>
        <end position="131"/>
    </location>
</feature>
<evidence type="ECO:0000259" key="2">
    <source>
        <dbReference type="Pfam" id="PF04471"/>
    </source>
</evidence>
<dbReference type="InterPro" id="IPR025745">
    <property type="entry name" value="Mrr-like_N_dom"/>
</dbReference>
<dbReference type="InterPro" id="IPR011335">
    <property type="entry name" value="Restrct_endonuc-II-like"/>
</dbReference>
<dbReference type="InterPro" id="IPR007560">
    <property type="entry name" value="Restrct_endonuc_IV_Mrr"/>
</dbReference>
<dbReference type="AlphaFoldDB" id="A0A0K2SI99"/>
<dbReference type="InterPro" id="IPR011856">
    <property type="entry name" value="tRNA_endonuc-like_dom_sf"/>
</dbReference>
<keyword evidence="4" id="KW-0540">Nuclease</keyword>
<keyword evidence="5" id="KW-1185">Reference proteome</keyword>
<feature type="domain" description="Restriction endonuclease type IV Mrr" evidence="2">
    <location>
        <begin position="146"/>
        <end position="261"/>
    </location>
</feature>
<name>A0A0K2SI99_LIMPI</name>
<sequence>MARGPQFVEFMGPILDALRHLGGSARPGEVEEWIATALDVPADILHGELTSGRSRFKNRVHWARFYLAKAGLVDSSRRGVWSLTERGRASSLNADGALDLFRELKERLRTSGSQEETEVSDGDLPDPEELQGERDYKAQVLELLGKLPPDGFERLCQRLLRESGFENVTVTGRSGDGGIDGHGVLRVNPLVSFYVYFQCKRCSHSVGPSVVRDFRGAMMGRADKGMILTTATFTSEARKEAIRDGVPPIELVDGEVLVEMLANLELGLVPRTVYEVDERFFVEFGHTLPGAGRDG</sequence>
<dbReference type="InterPro" id="IPR052906">
    <property type="entry name" value="Type_IV_Methyl-Rstrct_Enzyme"/>
</dbReference>
<feature type="compositionally biased region" description="Acidic residues" evidence="1">
    <location>
        <begin position="115"/>
        <end position="130"/>
    </location>
</feature>